<dbReference type="PANTHER" id="PTHR37943">
    <property type="entry name" value="PROTEIN VES"/>
    <property type="match status" value="1"/>
</dbReference>
<accession>A0ABV7E0N5</accession>
<evidence type="ECO:0000313" key="1">
    <source>
        <dbReference type="EMBL" id="MFC3088685.1"/>
    </source>
</evidence>
<dbReference type="CDD" id="cd20293">
    <property type="entry name" value="cupin_HutD_N"/>
    <property type="match status" value="1"/>
</dbReference>
<dbReference type="EMBL" id="JBHRSM010000054">
    <property type="protein sequence ID" value="MFC3088685.1"/>
    <property type="molecule type" value="Genomic_DNA"/>
</dbReference>
<sequence>MTLHPLPATGYVTLPWKNGLGTTDEICLRPETADRDAFELRISRATIAAEAPFSAFPGVERIITVIEGAGLRLDFAGHSTLLAPGEPCRFDSGLTPVGTPLGGMVRVLNVMVARAVWQPGPARMLDAAGPLRPDPGGFTVIHALGDWTLASATAALALKPGDTAIASGEVLAKPGPLARALVVPVAPA</sequence>
<dbReference type="InterPro" id="IPR014710">
    <property type="entry name" value="RmlC-like_jellyroll"/>
</dbReference>
<dbReference type="InterPro" id="IPR011051">
    <property type="entry name" value="RmlC_Cupin_sf"/>
</dbReference>
<reference evidence="2" key="1">
    <citation type="journal article" date="2019" name="Int. J. Syst. Evol. Microbiol.">
        <title>The Global Catalogue of Microorganisms (GCM) 10K type strain sequencing project: providing services to taxonomists for standard genome sequencing and annotation.</title>
        <authorList>
            <consortium name="The Broad Institute Genomics Platform"/>
            <consortium name="The Broad Institute Genome Sequencing Center for Infectious Disease"/>
            <person name="Wu L."/>
            <person name="Ma J."/>
        </authorList>
    </citation>
    <scope>NUCLEOTIDE SEQUENCE [LARGE SCALE GENOMIC DNA]</scope>
    <source>
        <strain evidence="2">KCTC 62102</strain>
    </source>
</reference>
<protein>
    <submittedName>
        <fullName evidence="1">HutD family protein</fullName>
    </submittedName>
</protein>
<comment type="caution">
    <text evidence="1">The sequence shown here is derived from an EMBL/GenBank/DDBJ whole genome shotgun (WGS) entry which is preliminary data.</text>
</comment>
<dbReference type="Pfam" id="PF05962">
    <property type="entry name" value="HutD"/>
    <property type="match status" value="1"/>
</dbReference>
<proteinExistence type="predicted"/>
<gene>
    <name evidence="1" type="ORF">ACFOD6_21805</name>
</gene>
<dbReference type="InterPro" id="IPR010282">
    <property type="entry name" value="Uncharacterised_HutD/Ves"/>
</dbReference>
<dbReference type="PANTHER" id="PTHR37943:SF1">
    <property type="entry name" value="PROTEIN VES"/>
    <property type="match status" value="1"/>
</dbReference>
<evidence type="ECO:0000313" key="2">
    <source>
        <dbReference type="Proteomes" id="UP001595445"/>
    </source>
</evidence>
<name>A0ABV7E0N5_9RHOB</name>
<dbReference type="Proteomes" id="UP001595445">
    <property type="component" value="Unassembled WGS sequence"/>
</dbReference>
<keyword evidence="2" id="KW-1185">Reference proteome</keyword>
<dbReference type="RefSeq" id="WP_197643767.1">
    <property type="nucleotide sequence ID" value="NZ_JAEACP010000010.1"/>
</dbReference>
<organism evidence="1 2">
    <name type="scientific">Tabrizicola soli</name>
    <dbReference type="NCBI Taxonomy" id="2185115"/>
    <lineage>
        <taxon>Bacteria</taxon>
        <taxon>Pseudomonadati</taxon>
        <taxon>Pseudomonadota</taxon>
        <taxon>Alphaproteobacteria</taxon>
        <taxon>Rhodobacterales</taxon>
        <taxon>Paracoccaceae</taxon>
        <taxon>Tabrizicola</taxon>
    </lineage>
</organism>
<dbReference type="Gene3D" id="2.60.120.10">
    <property type="entry name" value="Jelly Rolls"/>
    <property type="match status" value="1"/>
</dbReference>
<dbReference type="SUPFAM" id="SSF51182">
    <property type="entry name" value="RmlC-like cupins"/>
    <property type="match status" value="1"/>
</dbReference>